<name>A0ACB7RNV7_HYAAI</name>
<gene>
    <name evidence="1" type="ORF">HPB50_009922</name>
</gene>
<organism evidence="1 2">
    <name type="scientific">Hyalomma asiaticum</name>
    <name type="common">Tick</name>
    <dbReference type="NCBI Taxonomy" id="266040"/>
    <lineage>
        <taxon>Eukaryota</taxon>
        <taxon>Metazoa</taxon>
        <taxon>Ecdysozoa</taxon>
        <taxon>Arthropoda</taxon>
        <taxon>Chelicerata</taxon>
        <taxon>Arachnida</taxon>
        <taxon>Acari</taxon>
        <taxon>Parasitiformes</taxon>
        <taxon>Ixodida</taxon>
        <taxon>Ixodoidea</taxon>
        <taxon>Ixodidae</taxon>
        <taxon>Hyalomminae</taxon>
        <taxon>Hyalomma</taxon>
    </lineage>
</organism>
<evidence type="ECO:0000313" key="2">
    <source>
        <dbReference type="Proteomes" id="UP000821845"/>
    </source>
</evidence>
<accession>A0ACB7RNV7</accession>
<evidence type="ECO:0000313" key="1">
    <source>
        <dbReference type="EMBL" id="KAH6922164.1"/>
    </source>
</evidence>
<reference evidence="1" key="1">
    <citation type="submission" date="2020-05" db="EMBL/GenBank/DDBJ databases">
        <title>Large-scale comparative analyses of tick genomes elucidate their genetic diversity and vector capacities.</title>
        <authorList>
            <person name="Jia N."/>
            <person name="Wang J."/>
            <person name="Shi W."/>
            <person name="Du L."/>
            <person name="Sun Y."/>
            <person name="Zhan W."/>
            <person name="Jiang J."/>
            <person name="Wang Q."/>
            <person name="Zhang B."/>
            <person name="Ji P."/>
            <person name="Sakyi L.B."/>
            <person name="Cui X."/>
            <person name="Yuan T."/>
            <person name="Jiang B."/>
            <person name="Yang W."/>
            <person name="Lam T.T.-Y."/>
            <person name="Chang Q."/>
            <person name="Ding S."/>
            <person name="Wang X."/>
            <person name="Zhu J."/>
            <person name="Ruan X."/>
            <person name="Zhao L."/>
            <person name="Wei J."/>
            <person name="Que T."/>
            <person name="Du C."/>
            <person name="Cheng J."/>
            <person name="Dai P."/>
            <person name="Han X."/>
            <person name="Huang E."/>
            <person name="Gao Y."/>
            <person name="Liu J."/>
            <person name="Shao H."/>
            <person name="Ye R."/>
            <person name="Li L."/>
            <person name="Wei W."/>
            <person name="Wang X."/>
            <person name="Wang C."/>
            <person name="Yang T."/>
            <person name="Huo Q."/>
            <person name="Li W."/>
            <person name="Guo W."/>
            <person name="Chen H."/>
            <person name="Zhou L."/>
            <person name="Ni X."/>
            <person name="Tian J."/>
            <person name="Zhou Y."/>
            <person name="Sheng Y."/>
            <person name="Liu T."/>
            <person name="Pan Y."/>
            <person name="Xia L."/>
            <person name="Li J."/>
            <person name="Zhao F."/>
            <person name="Cao W."/>
        </authorList>
    </citation>
    <scope>NUCLEOTIDE SEQUENCE</scope>
    <source>
        <strain evidence="1">Hyas-2018</strain>
    </source>
</reference>
<keyword evidence="2" id="KW-1185">Reference proteome</keyword>
<proteinExistence type="predicted"/>
<protein>
    <submittedName>
        <fullName evidence="1">Uncharacterized protein</fullName>
    </submittedName>
</protein>
<comment type="caution">
    <text evidence="1">The sequence shown here is derived from an EMBL/GenBank/DDBJ whole genome shotgun (WGS) entry which is preliminary data.</text>
</comment>
<dbReference type="EMBL" id="CM023489">
    <property type="protein sequence ID" value="KAH6922164.1"/>
    <property type="molecule type" value="Genomic_DNA"/>
</dbReference>
<dbReference type="Proteomes" id="UP000821845">
    <property type="component" value="Chromosome 9"/>
</dbReference>
<sequence>MAMTLSPATTTSHSYKCRCSNNLRPSQPSSPQQSCPPNVSAELKSWEREVWGHRPPPNLTAPGTSASNPQAFVPTSSHSAASDSGSADWSKVLEDLETCGQSKLLRQIERSIMGSLPSIAPLPNPDVHLPNPENLQYDDLYGFQSRLQSDDTSTECEFQAADHEQTPFTLSPYEGGQHDRQRHDGSAMPYPNYGGHMTAPIPIEVHRVTLFKDKVYEDFGFSVSDGLYEKGVYVNRIRPGGPADMSGILKPFDRILQVNETKTHDYDCCLTVPLMASAGDSVELIVSRPAYINGNSSHRGYEPSSFHPWIDDNDREDCSSPQGSRPGSQILTKTL</sequence>